<sequence length="183" mass="19687">MKKSMAACAILAALGVFSSTAFAEERQWDEMSKSTMTVSPTIVKSSDLSIHIEDANDITGNLGPNQPLFTIKINASADAKIAMGTPGAARGTVLRAGGLLMTTGDTGAWLTGKIPEEYRDALTRDSAYFFTGVNQKDSLSEVLLLEGQDQYAINIVTDDDQTVDTYIKPGNYTFDLLAQAYTE</sequence>
<dbReference type="Proteomes" id="UP000029516">
    <property type="component" value="Chromosome"/>
</dbReference>
<protein>
    <submittedName>
        <fullName evidence="2">Uncharacterized protein</fullName>
    </submittedName>
</protein>
<organism evidence="2 3">
    <name type="scientific">Cedecea neteri</name>
    <dbReference type="NCBI Taxonomy" id="158822"/>
    <lineage>
        <taxon>Bacteria</taxon>
        <taxon>Pseudomonadati</taxon>
        <taxon>Pseudomonadota</taxon>
        <taxon>Gammaproteobacteria</taxon>
        <taxon>Enterobacterales</taxon>
        <taxon>Enterobacteriaceae</taxon>
        <taxon>Cedecea</taxon>
    </lineage>
</organism>
<reference evidence="2 3" key="1">
    <citation type="submission" date="2014-09" db="EMBL/GenBank/DDBJ databases">
        <authorList>
            <person name="Chan K.-G."/>
        </authorList>
    </citation>
    <scope>NUCLEOTIDE SEQUENCE [LARGE SCALE GENOMIC DNA]</scope>
    <source>
        <strain evidence="2 3">M006</strain>
    </source>
</reference>
<dbReference type="KEGG" id="cem:LH23_19925"/>
<evidence type="ECO:0000313" key="3">
    <source>
        <dbReference type="Proteomes" id="UP000029516"/>
    </source>
</evidence>
<name>A0AAN0VVN3_9ENTR</name>
<dbReference type="EMBL" id="CP009458">
    <property type="protein sequence ID" value="AIR62845.1"/>
    <property type="molecule type" value="Genomic_DNA"/>
</dbReference>
<evidence type="ECO:0000256" key="1">
    <source>
        <dbReference type="SAM" id="SignalP"/>
    </source>
</evidence>
<dbReference type="AlphaFoldDB" id="A0AAN0VVN3"/>
<proteinExistence type="predicted"/>
<gene>
    <name evidence="2" type="ORF">LH23_19925</name>
</gene>
<dbReference type="RefSeq" id="WP_039294818.1">
    <property type="nucleotide sequence ID" value="NZ_CP009458.1"/>
</dbReference>
<accession>A0AAN0VVN3</accession>
<feature type="chain" id="PRO_5042818195" evidence="1">
    <location>
        <begin position="24"/>
        <end position="183"/>
    </location>
</feature>
<keyword evidence="1" id="KW-0732">Signal</keyword>
<evidence type="ECO:0000313" key="2">
    <source>
        <dbReference type="EMBL" id="AIR62845.1"/>
    </source>
</evidence>
<feature type="signal peptide" evidence="1">
    <location>
        <begin position="1"/>
        <end position="23"/>
    </location>
</feature>